<dbReference type="OrthoDB" id="9777444at2"/>
<dbReference type="AlphaFoldDB" id="A0A518D8X5"/>
<dbReference type="Pfam" id="PF13600">
    <property type="entry name" value="DUF4140"/>
    <property type="match status" value="1"/>
</dbReference>
<dbReference type="RefSeq" id="WP_145282286.1">
    <property type="nucleotide sequence ID" value="NZ_CP036291.1"/>
</dbReference>
<reference evidence="5 6" key="1">
    <citation type="submission" date="2019-02" db="EMBL/GenBank/DDBJ databases">
        <title>Deep-cultivation of Planctomycetes and their phenomic and genomic characterization uncovers novel biology.</title>
        <authorList>
            <person name="Wiegand S."/>
            <person name="Jogler M."/>
            <person name="Boedeker C."/>
            <person name="Pinto D."/>
            <person name="Vollmers J."/>
            <person name="Rivas-Marin E."/>
            <person name="Kohn T."/>
            <person name="Peeters S.H."/>
            <person name="Heuer A."/>
            <person name="Rast P."/>
            <person name="Oberbeckmann S."/>
            <person name="Bunk B."/>
            <person name="Jeske O."/>
            <person name="Meyerdierks A."/>
            <person name="Storesund J.E."/>
            <person name="Kallscheuer N."/>
            <person name="Luecker S."/>
            <person name="Lage O.M."/>
            <person name="Pohl T."/>
            <person name="Merkel B.J."/>
            <person name="Hornburger P."/>
            <person name="Mueller R.-W."/>
            <person name="Bruemmer F."/>
            <person name="Labrenz M."/>
            <person name="Spormann A.M."/>
            <person name="Op den Camp H."/>
            <person name="Overmann J."/>
            <person name="Amann R."/>
            <person name="Jetten M.S.M."/>
            <person name="Mascher T."/>
            <person name="Medema M.H."/>
            <person name="Devos D.P."/>
            <person name="Kaster A.-K."/>
            <person name="Ovreas L."/>
            <person name="Rohde M."/>
            <person name="Galperin M.Y."/>
            <person name="Jogler C."/>
        </authorList>
    </citation>
    <scope>NUCLEOTIDE SEQUENCE [LARGE SCALE GENOMIC DNA]</scope>
    <source>
        <strain evidence="5 6">Pla175</strain>
    </source>
</reference>
<evidence type="ECO:0000313" key="5">
    <source>
        <dbReference type="EMBL" id="QDU87925.1"/>
    </source>
</evidence>
<feature type="coiled-coil region" evidence="1">
    <location>
        <begin position="318"/>
        <end position="345"/>
    </location>
</feature>
<evidence type="ECO:0000259" key="4">
    <source>
        <dbReference type="Pfam" id="PF13600"/>
    </source>
</evidence>
<dbReference type="InterPro" id="IPR037291">
    <property type="entry name" value="DUF4139"/>
</dbReference>
<feature type="coiled-coil region" evidence="1">
    <location>
        <begin position="101"/>
        <end position="135"/>
    </location>
</feature>
<keyword evidence="6" id="KW-1185">Reference proteome</keyword>
<dbReference type="PANTHER" id="PTHR31005:SF8">
    <property type="entry name" value="DUF4139 DOMAIN-CONTAINING PROTEIN"/>
    <property type="match status" value="1"/>
</dbReference>
<protein>
    <recommendedName>
        <fullName evidence="7">Mucoidy inhibitor MuiA family protein</fullName>
    </recommendedName>
</protein>
<evidence type="ECO:0008006" key="7">
    <source>
        <dbReference type="Google" id="ProtNLM"/>
    </source>
</evidence>
<dbReference type="KEGG" id="pnd:Pla175_12920"/>
<evidence type="ECO:0000259" key="3">
    <source>
        <dbReference type="Pfam" id="PF13598"/>
    </source>
</evidence>
<evidence type="ECO:0000313" key="6">
    <source>
        <dbReference type="Proteomes" id="UP000317429"/>
    </source>
</evidence>
<dbReference type="EMBL" id="CP036291">
    <property type="protein sequence ID" value="QDU87925.1"/>
    <property type="molecule type" value="Genomic_DNA"/>
</dbReference>
<keyword evidence="2" id="KW-0732">Signal</keyword>
<feature type="chain" id="PRO_5021796262" description="Mucoidy inhibitor MuiA family protein" evidence="2">
    <location>
        <begin position="23"/>
        <end position="666"/>
    </location>
</feature>
<dbReference type="PANTHER" id="PTHR31005">
    <property type="entry name" value="DUF4139 DOMAIN-CONTAINING PROTEIN"/>
    <property type="match status" value="1"/>
</dbReference>
<gene>
    <name evidence="5" type="ORF">Pla175_12920</name>
</gene>
<accession>A0A518D8X5</accession>
<dbReference type="Proteomes" id="UP000317429">
    <property type="component" value="Chromosome"/>
</dbReference>
<feature type="domain" description="DUF4139" evidence="3">
    <location>
        <begin position="230"/>
        <end position="653"/>
    </location>
</feature>
<sequence length="666" mass="71664" precursor="true">MMTRTFTVLLLLYAFASRPVAAQETEPVDADRLTDGDVTEVTVYQGQALVTRSVTLPGDQTGLQEVVVTNLPALILPESLYAEPGEGLEIRSVRYRTRPVEQDVRAEVRELDEQLQELRDELSAVEREQKLLADRTKYLNSLEGFTAGTAKNELEHGVLNAETLTSLTELIFSRREQVAAEELELAKAQRGLNEEINLATRKRQNITSGSATTVREAVVFVDAQEAGASLRLRYLVAGAGWSPSYNLRAGADRKQVTVEYNAQVQQMSGEDWTDVAMTLSTATPSLVAEPPKLDPLAIRLGDSPASGGPKVAVGAEEYSRLKRQLDASRDKLSDVRNRLGELNAAVEQSGEHLASARQQAANMPQDSAQWQAFQSNDDNLFLKQADGGMGGGGGYGRVAGSQPGTPNAGFGANGDAGLNYFANESQILDFNARGIVGKAQGSSSVSQPPAEGVSVSYKLAGRTSLPSRSDRQLIQIARLPLKGDFYRLATPVLTGYVYEEVKLTNTGAVVLLAGPASTFLGDEFVGRGAVPTVAAGESFTVGLGIDASLRAGRELVSKEETIQGGNRIVDFVYRLSVENFAGEAAEVRLVDRIPTVAEDDIKITLVDPGKKLADYPDQAAERKLGLLRWDLEAPAGSTGADSAAVEYTLRVEYDKELSIVGMPAKR</sequence>
<evidence type="ECO:0000256" key="1">
    <source>
        <dbReference type="SAM" id="Coils"/>
    </source>
</evidence>
<keyword evidence="1" id="KW-0175">Coiled coil</keyword>
<dbReference type="NCBIfam" id="TIGR02231">
    <property type="entry name" value="mucoidy inhibitor MuiA family protein"/>
    <property type="match status" value="1"/>
</dbReference>
<dbReference type="Pfam" id="PF13598">
    <property type="entry name" value="DUF4139"/>
    <property type="match status" value="1"/>
</dbReference>
<evidence type="ECO:0000256" key="2">
    <source>
        <dbReference type="SAM" id="SignalP"/>
    </source>
</evidence>
<dbReference type="InterPro" id="IPR025554">
    <property type="entry name" value="DUF4140"/>
</dbReference>
<feature type="domain" description="DUF4140" evidence="4">
    <location>
        <begin position="41"/>
        <end position="139"/>
    </location>
</feature>
<organism evidence="5 6">
    <name type="scientific">Pirellulimonas nuda</name>
    <dbReference type="NCBI Taxonomy" id="2528009"/>
    <lineage>
        <taxon>Bacteria</taxon>
        <taxon>Pseudomonadati</taxon>
        <taxon>Planctomycetota</taxon>
        <taxon>Planctomycetia</taxon>
        <taxon>Pirellulales</taxon>
        <taxon>Lacipirellulaceae</taxon>
        <taxon>Pirellulimonas</taxon>
    </lineage>
</organism>
<dbReference type="InterPro" id="IPR011935">
    <property type="entry name" value="CHP02231"/>
</dbReference>
<name>A0A518D8X5_9BACT</name>
<feature type="signal peptide" evidence="2">
    <location>
        <begin position="1"/>
        <end position="22"/>
    </location>
</feature>
<proteinExistence type="predicted"/>